<dbReference type="SUPFAM" id="SSF53807">
    <property type="entry name" value="Helical backbone' metal receptor"/>
    <property type="match status" value="1"/>
</dbReference>
<dbReference type="InterPro" id="IPR018060">
    <property type="entry name" value="HTH_AraC"/>
</dbReference>
<evidence type="ECO:0000313" key="6">
    <source>
        <dbReference type="EMBL" id="STX10536.1"/>
    </source>
</evidence>
<dbReference type="SUPFAM" id="SSF46689">
    <property type="entry name" value="Homeodomain-like"/>
    <property type="match status" value="2"/>
</dbReference>
<comment type="caution">
    <text evidence="6">The sequence shown here is derived from an EMBL/GenBank/DDBJ whole genome shotgun (WGS) entry which is preliminary data.</text>
</comment>
<dbReference type="RefSeq" id="WP_109348621.1">
    <property type="nucleotide sequence ID" value="NZ_BJUE01000022.1"/>
</dbReference>
<dbReference type="PROSITE" id="PS00041">
    <property type="entry name" value="HTH_ARAC_FAMILY_1"/>
    <property type="match status" value="1"/>
</dbReference>
<keyword evidence="2" id="KW-0238">DNA-binding</keyword>
<dbReference type="PROSITE" id="PS01124">
    <property type="entry name" value="HTH_ARAC_FAMILY_2"/>
    <property type="match status" value="1"/>
</dbReference>
<dbReference type="EMBL" id="UGNP01000001">
    <property type="protein sequence ID" value="STX10536.1"/>
    <property type="molecule type" value="Genomic_DNA"/>
</dbReference>
<reference evidence="7 9" key="2">
    <citation type="submission" date="2019-03" db="EMBL/GenBank/DDBJ databases">
        <title>Genomic Encyclopedia of Type Strains, Phase IV (KMG-IV): sequencing the most valuable type-strain genomes for metagenomic binning, comparative biology and taxonomic classification.</title>
        <authorList>
            <person name="Goeker M."/>
        </authorList>
    </citation>
    <scope>NUCLEOTIDE SEQUENCE [LARGE SCALE GENOMIC DNA]</scope>
    <source>
        <strain evidence="7 9">DSM 20580</strain>
    </source>
</reference>
<evidence type="ECO:0000256" key="3">
    <source>
        <dbReference type="ARBA" id="ARBA00023163"/>
    </source>
</evidence>
<dbReference type="Proteomes" id="UP000294641">
    <property type="component" value="Unassembled WGS sequence"/>
</dbReference>
<dbReference type="EMBL" id="SNZG01000003">
    <property type="protein sequence ID" value="TDR42627.1"/>
    <property type="molecule type" value="Genomic_DNA"/>
</dbReference>
<dbReference type="InterPro" id="IPR020449">
    <property type="entry name" value="Tscrpt_reg_AraC-type_HTH"/>
</dbReference>
<evidence type="ECO:0000313" key="7">
    <source>
        <dbReference type="EMBL" id="TDR42627.1"/>
    </source>
</evidence>
<name>A0A8B4QCU4_9BACL</name>
<accession>A0A8B4QCU4</accession>
<proteinExistence type="predicted"/>
<evidence type="ECO:0000313" key="8">
    <source>
        <dbReference type="Proteomes" id="UP000254330"/>
    </source>
</evidence>
<dbReference type="GO" id="GO:0003700">
    <property type="term" value="F:DNA-binding transcription factor activity"/>
    <property type="evidence" value="ECO:0007669"/>
    <property type="project" value="InterPro"/>
</dbReference>
<gene>
    <name evidence="6" type="primary">yxeB_2</name>
    <name evidence="7" type="ORF">DFR61_1032</name>
    <name evidence="6" type="ORF">NCTC10597_02283</name>
</gene>
<keyword evidence="9" id="KW-1185">Reference proteome</keyword>
<feature type="domain" description="HTH araC/xylS-type" evidence="4">
    <location>
        <begin position="160"/>
        <end position="258"/>
    </location>
</feature>
<dbReference type="PANTHER" id="PTHR43280:SF2">
    <property type="entry name" value="HTH-TYPE TRANSCRIPTIONAL REGULATOR EXSA"/>
    <property type="match status" value="1"/>
</dbReference>
<evidence type="ECO:0000313" key="9">
    <source>
        <dbReference type="Proteomes" id="UP000294641"/>
    </source>
</evidence>
<dbReference type="GO" id="GO:0043565">
    <property type="term" value="F:sequence-specific DNA binding"/>
    <property type="evidence" value="ECO:0007669"/>
    <property type="project" value="InterPro"/>
</dbReference>
<evidence type="ECO:0000259" key="4">
    <source>
        <dbReference type="PROSITE" id="PS01124"/>
    </source>
</evidence>
<evidence type="ECO:0000259" key="5">
    <source>
        <dbReference type="PROSITE" id="PS50983"/>
    </source>
</evidence>
<dbReference type="InterPro" id="IPR002491">
    <property type="entry name" value="ABC_transptr_periplasmic_BD"/>
</dbReference>
<dbReference type="AlphaFoldDB" id="A0A8B4QCU4"/>
<dbReference type="Proteomes" id="UP000254330">
    <property type="component" value="Unassembled WGS sequence"/>
</dbReference>
<dbReference type="OrthoDB" id="2536188at2"/>
<dbReference type="InterPro" id="IPR009057">
    <property type="entry name" value="Homeodomain-like_sf"/>
</dbReference>
<dbReference type="Pfam" id="PF01497">
    <property type="entry name" value="Peripla_BP_2"/>
    <property type="match status" value="1"/>
</dbReference>
<organism evidence="6 8">
    <name type="scientific">Kurthia zopfii</name>
    <dbReference type="NCBI Taxonomy" id="1650"/>
    <lineage>
        <taxon>Bacteria</taxon>
        <taxon>Bacillati</taxon>
        <taxon>Bacillota</taxon>
        <taxon>Bacilli</taxon>
        <taxon>Bacillales</taxon>
        <taxon>Caryophanaceae</taxon>
        <taxon>Kurthia</taxon>
    </lineage>
</organism>
<sequence>MAVMEQVNQFEGVDERTLEANSRVQFTESTNVILTVMSGTAQLNGYIPLMNTSIFIGNLGLRMELKNDSDQPFVYRIYRFQQYKLRNRQDLQLTYELSKEYVNYNGLVYHKSSNKVRKVSEALYQANKENEQSHLLYKLLFTIEEEFELQKSQLTEVTFQSVLDYVSINSHEPLKRDEVANHFGYHQNYFSKLIKAETGWSFSDYLAHIRLDKAKVMLLDPRYTITEVSRKIGYQDALYFSRKFRKQTGLTPTEFRLFKGQKRIFSFQFTGDLLAAGIQPVGTLNSPGNIPPHFVEQLGDAFLVPREDYPTFEQLRALELDLIVAPSYLYTHPKLIEELEKIAPVFILKWDRWDRLEETKTIAKLLGREEEAANWIARYEEKVARGQELLKPLIEAGETVGVFELRENNQVGIWRSSARGAYNIYKKLKLKAPKSIEEDILTPHKHLVIDEYLISSYAADHMLVIVHTAEQALRLKESKYWEAVRTKYHSKVYILQLEDFWASEGIFLEHQLDIQVKKLAEGDYIL</sequence>
<dbReference type="SMART" id="SM00342">
    <property type="entry name" value="HTH_ARAC"/>
    <property type="match status" value="1"/>
</dbReference>
<protein>
    <submittedName>
        <fullName evidence="7">Iron complex transport system substrate-binding protein</fullName>
    </submittedName>
    <submittedName>
        <fullName evidence="6">Iron(III)-hydroxamate-binding protein yxeB</fullName>
    </submittedName>
</protein>
<reference evidence="6 8" key="1">
    <citation type="submission" date="2018-06" db="EMBL/GenBank/DDBJ databases">
        <authorList>
            <consortium name="Pathogen Informatics"/>
            <person name="Doyle S."/>
        </authorList>
    </citation>
    <scope>NUCLEOTIDE SEQUENCE [LARGE SCALE GENOMIC DNA]</scope>
    <source>
        <strain evidence="6 8">NCTC10597</strain>
    </source>
</reference>
<dbReference type="PRINTS" id="PR00032">
    <property type="entry name" value="HTHARAC"/>
</dbReference>
<dbReference type="Gene3D" id="3.40.50.1980">
    <property type="entry name" value="Nitrogenase molybdenum iron protein domain"/>
    <property type="match status" value="2"/>
</dbReference>
<keyword evidence="3" id="KW-0804">Transcription</keyword>
<dbReference type="PANTHER" id="PTHR43280">
    <property type="entry name" value="ARAC-FAMILY TRANSCRIPTIONAL REGULATOR"/>
    <property type="match status" value="1"/>
</dbReference>
<evidence type="ECO:0000256" key="1">
    <source>
        <dbReference type="ARBA" id="ARBA00023015"/>
    </source>
</evidence>
<evidence type="ECO:0000256" key="2">
    <source>
        <dbReference type="ARBA" id="ARBA00023125"/>
    </source>
</evidence>
<dbReference type="InterPro" id="IPR018062">
    <property type="entry name" value="HTH_AraC-typ_CS"/>
</dbReference>
<keyword evidence="1" id="KW-0805">Transcription regulation</keyword>
<dbReference type="Gene3D" id="1.10.10.60">
    <property type="entry name" value="Homeodomain-like"/>
    <property type="match status" value="2"/>
</dbReference>
<dbReference type="PROSITE" id="PS50983">
    <property type="entry name" value="FE_B12_PBP"/>
    <property type="match status" value="1"/>
</dbReference>
<feature type="domain" description="Fe/B12 periplasmic-binding" evidence="5">
    <location>
        <begin position="261"/>
        <end position="523"/>
    </location>
</feature>
<dbReference type="Pfam" id="PF12833">
    <property type="entry name" value="HTH_18"/>
    <property type="match status" value="1"/>
</dbReference>